<organism evidence="2 3">
    <name type="scientific">Cirrhinus molitorella</name>
    <name type="common">mud carp</name>
    <dbReference type="NCBI Taxonomy" id="172907"/>
    <lineage>
        <taxon>Eukaryota</taxon>
        <taxon>Metazoa</taxon>
        <taxon>Chordata</taxon>
        <taxon>Craniata</taxon>
        <taxon>Vertebrata</taxon>
        <taxon>Euteleostomi</taxon>
        <taxon>Actinopterygii</taxon>
        <taxon>Neopterygii</taxon>
        <taxon>Teleostei</taxon>
        <taxon>Ostariophysi</taxon>
        <taxon>Cypriniformes</taxon>
        <taxon>Cyprinidae</taxon>
        <taxon>Labeoninae</taxon>
        <taxon>Labeonini</taxon>
        <taxon>Cirrhinus</taxon>
    </lineage>
</organism>
<comment type="caution">
    <text evidence="2">The sequence shown here is derived from an EMBL/GenBank/DDBJ whole genome shotgun (WGS) entry which is preliminary data.</text>
</comment>
<protein>
    <submittedName>
        <fullName evidence="2">Uncharacterized protein</fullName>
    </submittedName>
</protein>
<feature type="region of interest" description="Disordered" evidence="1">
    <location>
        <begin position="510"/>
        <end position="535"/>
    </location>
</feature>
<dbReference type="EMBL" id="JAYMGO010000020">
    <property type="protein sequence ID" value="KAL1254269.1"/>
    <property type="molecule type" value="Genomic_DNA"/>
</dbReference>
<proteinExistence type="predicted"/>
<accession>A0ABR3LMZ1</accession>
<feature type="region of interest" description="Disordered" evidence="1">
    <location>
        <begin position="122"/>
        <end position="147"/>
    </location>
</feature>
<feature type="region of interest" description="Disordered" evidence="1">
    <location>
        <begin position="1450"/>
        <end position="1475"/>
    </location>
</feature>
<sequence length="1516" mass="166828">MAFSPNFEAGNRAEDPRVAVVVAEWLRRWTRNPLGSPRAARICARAPLPTESRHAAGPFCVRTAGAASREPVARRDRIVVSTLRCGRSNPGSNPGHGSQLRRGRPAPFRHLTLQLGFAPTFGRHPVLPASSQERRRPSARRSRGREVKAMDLKSIGVSPRRFEPCRLRAAVRALPLAFCADSCAFQVQESDSQFMAFSPNFEAGNRAEDPRVAVVVAEWLRRWTRNPLGSPRAARICARAPLPTESRHAADPFCVRTAGTASREPVARRDRIVVSTLRCGRSNPGSNPGHGSQLRRGRPAPFRHLTLQLGFAPTFGRHPVLPASSQESRRPSARRSRGREVKAMDLKSIGVSPRRFEPCRLRAAVRALPLAFCADSCAFQVQESDSQFMAFSPNFEAGNRAEDPRVAVVVAEWLRRWTRNPLGSPRAARICARAPLPTESRHAAGPFCVRTAGTASREPVARRDRIVVSTLRCGRSNPGSNPGHGSQLRRGRPAPFRHLTLQLGFAPTFGRHPVLPASSQESRRPSARRSRGREVKAMDLKSIGVSPRRFEPCRLRAAVRALPLAFCADSCAFQVQESDSQFMAFSPNFEAGNRAEDPRVAVVVAEWLRRWTRNPLGSPRAARICARAPLPTESRHAAGPFCVRTAGAASREPVARRDRIVVSTLRCGRSNPGSNPGHGSQLRRGRPAPFRHLTLQLGFAPTFGRHPVLPASSQERRRPSARRSRGREVKAMDLKSIGVSPRRFEPCRLRAAVRALPLAFCADSCAFQVQESDSQFMAFSPNFEAGNRAEDPRVAVVVAECTDLRARPLPTESRHAADPFCVRTAGTASREPVARRDRIVVSTLRCGRSNPGSNPGHGSQLRRGRPAPFRHLTLQLGFAPTFGRHPVLPASSQESRRPSARRSRGREVKAMDLKSIGVSPRRFEPCRLRAAVRALPLAFCADSCAFQVQESDSQFMAFSPNFEAGNRAEDPRVAVVVAEWLRRWTRNPLGSPRAARICARAPLPTESRHAAGPFCVRTAGTASREPVARRDRIVVSTLRCGRSNPGSNPGHGSQLRRGRPAPFRHLTLQLGFAPTFGRHPVLPASSQESRRPSARRSRGREVKAMDLKSIGVSPRRFEPCRLRAAVRALPLAFCADSCAFQVQESDSQFMAFSPNFEAGNRAEDPRVAVVVAEWLRRWTRNPLGSPRAARICARAPLPTESRHAAGPFCVRTAGTASREPVARRDRIVVSTLRCGRSNPGSNPGHGSQLRRGRPAPFRHLTLQLGFAPTFGRHPVLPASSQESRRPSARRSRGREVKAMDLKSIGVSPRRFEPCRLTGQGVQESDSQFMAFSPNFEAGNRAEDPRVAVVVAEWLRRWTRNPLGSPRAARICARAPLPTESRHAAGPFCVRTAGTASREPVARRDRIVVSTLRCGRSNPGSNPGHGSQLRRGRPAPFRHLTLQLGFAPTFGRHPVLPASSQESRRPSARRSRGREVKAMDLKSIGVSPRRFEPCRLRAAVRALPLAFCADSCAFQVL</sequence>
<evidence type="ECO:0000313" key="3">
    <source>
        <dbReference type="Proteomes" id="UP001558613"/>
    </source>
</evidence>
<feature type="region of interest" description="Disordered" evidence="1">
    <location>
        <begin position="704"/>
        <end position="729"/>
    </location>
</feature>
<name>A0ABR3LMZ1_9TELE</name>
<feature type="region of interest" description="Disordered" evidence="1">
    <location>
        <begin position="1077"/>
        <end position="1102"/>
    </location>
</feature>
<reference evidence="2 3" key="1">
    <citation type="submission" date="2023-09" db="EMBL/GenBank/DDBJ databases">
        <authorList>
            <person name="Wang M."/>
        </authorList>
    </citation>
    <scope>NUCLEOTIDE SEQUENCE [LARGE SCALE GENOMIC DNA]</scope>
    <source>
        <strain evidence="2">GT-2023</strain>
        <tissue evidence="2">Liver</tissue>
    </source>
</reference>
<feature type="region of interest" description="Disordered" evidence="1">
    <location>
        <begin position="1233"/>
        <end position="1252"/>
    </location>
</feature>
<feature type="region of interest" description="Disordered" evidence="1">
    <location>
        <begin position="845"/>
        <end position="864"/>
    </location>
</feature>
<feature type="region of interest" description="Disordered" evidence="1">
    <location>
        <begin position="1271"/>
        <end position="1297"/>
    </location>
</feature>
<dbReference type="Proteomes" id="UP001558613">
    <property type="component" value="Unassembled WGS sequence"/>
</dbReference>
<evidence type="ECO:0000256" key="1">
    <source>
        <dbReference type="SAM" id="MobiDB-lite"/>
    </source>
</evidence>
<feature type="region of interest" description="Disordered" evidence="1">
    <location>
        <begin position="883"/>
        <end position="908"/>
    </location>
</feature>
<feature type="region of interest" description="Disordered" evidence="1">
    <location>
        <begin position="1039"/>
        <end position="1058"/>
    </location>
</feature>
<feature type="region of interest" description="Disordered" evidence="1">
    <location>
        <begin position="316"/>
        <end position="341"/>
    </location>
</feature>
<gene>
    <name evidence="2" type="ORF">QQF64_016498</name>
</gene>
<keyword evidence="3" id="KW-1185">Reference proteome</keyword>
<evidence type="ECO:0000313" key="2">
    <source>
        <dbReference type="EMBL" id="KAL1254269.1"/>
    </source>
</evidence>